<dbReference type="NCBIfam" id="TIGR00756">
    <property type="entry name" value="PPR"/>
    <property type="match status" value="1"/>
</dbReference>
<protein>
    <submittedName>
        <fullName evidence="5">Pentatricopeptide repeat</fullName>
    </submittedName>
</protein>
<keyword evidence="4" id="KW-0472">Membrane</keyword>
<dbReference type="PANTHER" id="PTHR47941">
    <property type="entry name" value="PENTATRICOPEPTIDE REPEAT-CONTAINING PROTEIN 3, MITOCHONDRIAL"/>
    <property type="match status" value="1"/>
</dbReference>
<dbReference type="InterPro" id="IPR011990">
    <property type="entry name" value="TPR-like_helical_dom_sf"/>
</dbReference>
<comment type="similarity">
    <text evidence="1">Belongs to the PPR family. P subfamily.</text>
</comment>
<dbReference type="ExpressionAtlas" id="A2Q3R3">
    <property type="expression patterns" value="differential"/>
</dbReference>
<dbReference type="InterPro" id="IPR002885">
    <property type="entry name" value="PPR_rpt"/>
</dbReference>
<dbReference type="Pfam" id="PF13041">
    <property type="entry name" value="PPR_2"/>
    <property type="match status" value="1"/>
</dbReference>
<keyword evidence="4" id="KW-0812">Transmembrane</keyword>
<dbReference type="Gene3D" id="1.25.40.10">
    <property type="entry name" value="Tetratricopeptide repeat domain"/>
    <property type="match status" value="1"/>
</dbReference>
<proteinExistence type="inferred from homology"/>
<feature type="repeat" description="PPR" evidence="3">
    <location>
        <begin position="19"/>
        <end position="53"/>
    </location>
</feature>
<evidence type="ECO:0000256" key="1">
    <source>
        <dbReference type="ARBA" id="ARBA00007626"/>
    </source>
</evidence>
<name>A2Q3R3_MEDTR</name>
<feature type="transmembrane region" description="Helical" evidence="4">
    <location>
        <begin position="7"/>
        <end position="26"/>
    </location>
</feature>
<reference evidence="5" key="1">
    <citation type="submission" date="2005-03" db="EMBL/GenBank/DDBJ databases">
        <authorList>
            <person name="Town C.D."/>
        </authorList>
    </citation>
    <scope>NUCLEOTIDE SEQUENCE</scope>
</reference>
<keyword evidence="4" id="KW-1133">Transmembrane helix</keyword>
<gene>
    <name evidence="5" type="ORF">MtrDRAFT_AC155888g10v2</name>
</gene>
<dbReference type="AlphaFoldDB" id="A2Q3R3"/>
<organism evidence="5">
    <name type="scientific">Medicago truncatula</name>
    <name type="common">Barrel medic</name>
    <name type="synonym">Medicago tribuloides</name>
    <dbReference type="NCBI Taxonomy" id="3880"/>
    <lineage>
        <taxon>Eukaryota</taxon>
        <taxon>Viridiplantae</taxon>
        <taxon>Streptophyta</taxon>
        <taxon>Embryophyta</taxon>
        <taxon>Tracheophyta</taxon>
        <taxon>Spermatophyta</taxon>
        <taxon>Magnoliopsida</taxon>
        <taxon>eudicotyledons</taxon>
        <taxon>Gunneridae</taxon>
        <taxon>Pentapetalae</taxon>
        <taxon>rosids</taxon>
        <taxon>fabids</taxon>
        <taxon>Fabales</taxon>
        <taxon>Fabaceae</taxon>
        <taxon>Papilionoideae</taxon>
        <taxon>50 kb inversion clade</taxon>
        <taxon>NPAAA clade</taxon>
        <taxon>Hologalegina</taxon>
        <taxon>IRL clade</taxon>
        <taxon>Trifolieae</taxon>
        <taxon>Medicago</taxon>
    </lineage>
</organism>
<accession>A2Q3R3</accession>
<evidence type="ECO:0000256" key="3">
    <source>
        <dbReference type="PROSITE-ProRule" id="PRU00708"/>
    </source>
</evidence>
<keyword evidence="2" id="KW-0677">Repeat</keyword>
<dbReference type="EMBL" id="AC155888">
    <property type="protein sequence ID" value="ABN08263.1"/>
    <property type="molecule type" value="Genomic_DNA"/>
</dbReference>
<reference evidence="5" key="2">
    <citation type="submission" date="2007-03" db="EMBL/GenBank/DDBJ databases">
        <authorList>
            <consortium name="The International Medicago Genome Annotation Group"/>
        </authorList>
    </citation>
    <scope>NUCLEOTIDE SEQUENCE</scope>
</reference>
<evidence type="ECO:0000256" key="4">
    <source>
        <dbReference type="SAM" id="Phobius"/>
    </source>
</evidence>
<evidence type="ECO:0000256" key="2">
    <source>
        <dbReference type="ARBA" id="ARBA00022737"/>
    </source>
</evidence>
<evidence type="ECO:0000313" key="5">
    <source>
        <dbReference type="EMBL" id="ABN08263.1"/>
    </source>
</evidence>
<sequence length="77" mass="9102">MERARSLFDFFIGRGFTLGVVTYTVMIKGYCRMNCLQEAYDLFQDMKRRGIQPNVVTYTVLLPWEIKTSIFENAFLF</sequence>
<dbReference type="PROSITE" id="PS51375">
    <property type="entry name" value="PPR"/>
    <property type="match status" value="1"/>
</dbReference>